<organism evidence="2 3">
    <name type="scientific">Polyplax serrata</name>
    <name type="common">Common mouse louse</name>
    <dbReference type="NCBI Taxonomy" id="468196"/>
    <lineage>
        <taxon>Eukaryota</taxon>
        <taxon>Metazoa</taxon>
        <taxon>Ecdysozoa</taxon>
        <taxon>Arthropoda</taxon>
        <taxon>Hexapoda</taxon>
        <taxon>Insecta</taxon>
        <taxon>Pterygota</taxon>
        <taxon>Neoptera</taxon>
        <taxon>Paraneoptera</taxon>
        <taxon>Psocodea</taxon>
        <taxon>Troctomorpha</taxon>
        <taxon>Phthiraptera</taxon>
        <taxon>Anoplura</taxon>
        <taxon>Polyplacidae</taxon>
        <taxon>Polyplax</taxon>
    </lineage>
</organism>
<proteinExistence type="predicted"/>
<comment type="caution">
    <text evidence="2">The sequence shown here is derived from an EMBL/GenBank/DDBJ whole genome shotgun (WGS) entry which is preliminary data.</text>
</comment>
<reference evidence="2 3" key="1">
    <citation type="submission" date="2023-10" db="EMBL/GenBank/DDBJ databases">
        <title>Genomes of two closely related lineages of the louse Polyplax serrata with different host specificities.</title>
        <authorList>
            <person name="Martinu J."/>
            <person name="Tarabai H."/>
            <person name="Stefka J."/>
            <person name="Hypsa V."/>
        </authorList>
    </citation>
    <scope>NUCLEOTIDE SEQUENCE [LARGE SCALE GENOMIC DNA]</scope>
    <source>
        <strain evidence="2">HR10_N</strain>
    </source>
</reference>
<gene>
    <name evidence="2" type="ORF">RUM43_006986</name>
</gene>
<evidence type="ECO:0000256" key="1">
    <source>
        <dbReference type="SAM" id="MobiDB-lite"/>
    </source>
</evidence>
<evidence type="ECO:0000313" key="2">
    <source>
        <dbReference type="EMBL" id="KAK6638719.1"/>
    </source>
</evidence>
<sequence length="147" mass="16517">MVQDLTLTTRIRQNPNCGDGHIPMEIDSDTVKLEGIARNVNLLGTEDLKQRKEERHKRTKTLKFAPDLVHMTNIKQEVTDEACVPSKCSMRKVPSFSDLSDPESSLAPADKNRSLDESQLSQFDPDKDLQNAWVQNAVLQCVVELIG</sequence>
<dbReference type="Proteomes" id="UP001372834">
    <property type="component" value="Unassembled WGS sequence"/>
</dbReference>
<evidence type="ECO:0000313" key="3">
    <source>
        <dbReference type="Proteomes" id="UP001372834"/>
    </source>
</evidence>
<feature type="region of interest" description="Disordered" evidence="1">
    <location>
        <begin position="93"/>
        <end position="119"/>
    </location>
</feature>
<dbReference type="AlphaFoldDB" id="A0AAN8S8H0"/>
<protein>
    <submittedName>
        <fullName evidence="2">Uncharacterized protein</fullName>
    </submittedName>
</protein>
<name>A0AAN8S8H0_POLSC</name>
<dbReference type="EMBL" id="JAWJWE010000003">
    <property type="protein sequence ID" value="KAK6638719.1"/>
    <property type="molecule type" value="Genomic_DNA"/>
</dbReference>
<accession>A0AAN8S8H0</accession>